<feature type="transmembrane region" description="Helical" evidence="1">
    <location>
        <begin position="53"/>
        <end position="73"/>
    </location>
</feature>
<name>A0A6S6S7Q6_9BACT</name>
<keyword evidence="1" id="KW-0812">Transmembrane</keyword>
<proteinExistence type="predicted"/>
<dbReference type="EMBL" id="CACVAQ010000010">
    <property type="protein sequence ID" value="CAA6798703.1"/>
    <property type="molecule type" value="Genomic_DNA"/>
</dbReference>
<dbReference type="AlphaFoldDB" id="A0A6S6S7Q6"/>
<feature type="transmembrane region" description="Helical" evidence="1">
    <location>
        <begin position="123"/>
        <end position="145"/>
    </location>
</feature>
<organism evidence="2">
    <name type="scientific">uncultured Aureispira sp</name>
    <dbReference type="NCBI Taxonomy" id="1331704"/>
    <lineage>
        <taxon>Bacteria</taxon>
        <taxon>Pseudomonadati</taxon>
        <taxon>Bacteroidota</taxon>
        <taxon>Saprospiria</taxon>
        <taxon>Saprospirales</taxon>
        <taxon>Saprospiraceae</taxon>
        <taxon>Aureispira</taxon>
        <taxon>environmental samples</taxon>
    </lineage>
</organism>
<keyword evidence="1" id="KW-0472">Membrane</keyword>
<keyword evidence="1" id="KW-1133">Transmembrane helix</keyword>
<protein>
    <recommendedName>
        <fullName evidence="3">ABC transporter permease</fullName>
    </recommendedName>
</protein>
<evidence type="ECO:0000313" key="2">
    <source>
        <dbReference type="EMBL" id="CAA6798703.1"/>
    </source>
</evidence>
<accession>A0A6S6S7Q6</accession>
<feature type="transmembrane region" description="Helical" evidence="1">
    <location>
        <begin position="94"/>
        <end position="117"/>
    </location>
</feature>
<feature type="transmembrane region" description="Helical" evidence="1">
    <location>
        <begin position="152"/>
        <end position="173"/>
    </location>
</feature>
<dbReference type="InterPro" id="IPR056926">
    <property type="entry name" value="FLQE3_permease"/>
</dbReference>
<sequence>MENLKQLGRELKWQFVILHRNNLINISLGITAMYALIFYFFKDFAYMEKVLTLLVYNDPSLIGLLFFGLAVILEKNQQVLSAFLVTPMSVHHYLLSRTIALTIIGWLCALGMTIAALGFSFNWLHFSFGVIGICFIFSLAGVFLISYTNEFLNYMLLSIPVMLLLSLPLLNYYKLTDIAWFKIIPTQGATDLLISSYETPLATLDLLWAYGSMFLWIGVLYWGAFKVFYRSVRS</sequence>
<reference evidence="2" key="1">
    <citation type="submission" date="2020-01" db="EMBL/GenBank/DDBJ databases">
        <authorList>
            <person name="Meier V. D."/>
            <person name="Meier V D."/>
        </authorList>
    </citation>
    <scope>NUCLEOTIDE SEQUENCE</scope>
    <source>
        <strain evidence="2">HLG_WM_MAG_10</strain>
    </source>
</reference>
<feature type="transmembrane region" description="Helical" evidence="1">
    <location>
        <begin position="207"/>
        <end position="229"/>
    </location>
</feature>
<gene>
    <name evidence="2" type="ORF">HELGO_WM10093</name>
</gene>
<dbReference type="Pfam" id="PF24686">
    <property type="entry name" value="FLQE3_permease"/>
    <property type="match status" value="1"/>
</dbReference>
<evidence type="ECO:0000256" key="1">
    <source>
        <dbReference type="SAM" id="Phobius"/>
    </source>
</evidence>
<feature type="transmembrane region" description="Helical" evidence="1">
    <location>
        <begin position="21"/>
        <end position="41"/>
    </location>
</feature>
<evidence type="ECO:0008006" key="3">
    <source>
        <dbReference type="Google" id="ProtNLM"/>
    </source>
</evidence>